<keyword evidence="3" id="KW-1185">Reference proteome</keyword>
<feature type="signal peptide" evidence="1">
    <location>
        <begin position="1"/>
        <end position="21"/>
    </location>
</feature>
<sequence>MIIKVINTIVLCLVVTLTVNAQLLEVDKTEGNTKTQITQECSIIENENIAYISFSKVSDNNKTECQLKISISSQDGDESYDAGTEFVLHLEDGSEIRITNLEDVEYEYDMNQFICMINHKLQEEDLKKLQNNKIVDIKGYNLDGAVDQMASLKIQESVRLII</sequence>
<dbReference type="AlphaFoldDB" id="A0A7X9P346"/>
<organism evidence="2 3">
    <name type="scientific">Flammeovirga aprica JL-4</name>
    <dbReference type="NCBI Taxonomy" id="694437"/>
    <lineage>
        <taxon>Bacteria</taxon>
        <taxon>Pseudomonadati</taxon>
        <taxon>Bacteroidota</taxon>
        <taxon>Cytophagia</taxon>
        <taxon>Cytophagales</taxon>
        <taxon>Flammeovirgaceae</taxon>
        <taxon>Flammeovirga</taxon>
    </lineage>
</organism>
<keyword evidence="1" id="KW-0732">Signal</keyword>
<evidence type="ECO:0000313" key="3">
    <source>
        <dbReference type="Proteomes" id="UP000576082"/>
    </source>
</evidence>
<gene>
    <name evidence="2" type="ORF">HHU12_10890</name>
</gene>
<dbReference type="RefSeq" id="WP_169656769.1">
    <property type="nucleotide sequence ID" value="NZ_JABANE010000024.1"/>
</dbReference>
<proteinExistence type="predicted"/>
<reference evidence="2 3" key="1">
    <citation type="submission" date="2020-04" db="EMBL/GenBank/DDBJ databases">
        <title>Flammeovirga sp. SR4, a novel species isolated from seawater.</title>
        <authorList>
            <person name="Wang X."/>
        </authorList>
    </citation>
    <scope>NUCLEOTIDE SEQUENCE [LARGE SCALE GENOMIC DNA]</scope>
    <source>
        <strain evidence="2 3">ATCC 23126</strain>
    </source>
</reference>
<dbReference type="Proteomes" id="UP000576082">
    <property type="component" value="Unassembled WGS sequence"/>
</dbReference>
<evidence type="ECO:0000313" key="2">
    <source>
        <dbReference type="EMBL" id="NME68465.1"/>
    </source>
</evidence>
<name>A0A7X9P346_9BACT</name>
<feature type="chain" id="PRO_5030609416" evidence="1">
    <location>
        <begin position="22"/>
        <end position="162"/>
    </location>
</feature>
<protein>
    <submittedName>
        <fullName evidence="2">Uncharacterized protein</fullName>
    </submittedName>
</protein>
<accession>A0A7X9P346</accession>
<comment type="caution">
    <text evidence="2">The sequence shown here is derived from an EMBL/GenBank/DDBJ whole genome shotgun (WGS) entry which is preliminary data.</text>
</comment>
<evidence type="ECO:0000256" key="1">
    <source>
        <dbReference type="SAM" id="SignalP"/>
    </source>
</evidence>
<dbReference type="EMBL" id="JABANE010000024">
    <property type="protein sequence ID" value="NME68465.1"/>
    <property type="molecule type" value="Genomic_DNA"/>
</dbReference>